<dbReference type="Proteomes" id="UP000271162">
    <property type="component" value="Unassembled WGS sequence"/>
</dbReference>
<dbReference type="WBParaSite" id="NBR_0000494201-mRNA-1">
    <property type="protein sequence ID" value="NBR_0000494201-mRNA-1"/>
    <property type="gene ID" value="NBR_0000494201"/>
</dbReference>
<dbReference type="AlphaFoldDB" id="A0A0N4XQZ0"/>
<gene>
    <name evidence="1" type="ORF">NBR_LOCUS4941</name>
</gene>
<accession>A0A0N4XQZ0</accession>
<reference evidence="3" key="1">
    <citation type="submission" date="2017-02" db="UniProtKB">
        <authorList>
            <consortium name="WormBaseParasite"/>
        </authorList>
    </citation>
    <scope>IDENTIFICATION</scope>
</reference>
<dbReference type="EMBL" id="UYSL01010457">
    <property type="protein sequence ID" value="VDL68530.1"/>
    <property type="molecule type" value="Genomic_DNA"/>
</dbReference>
<sequence length="150" mass="16012">MQPILSSTGGCFADLSTSSFSALPSLPPSEQFNNEASISRSSAGGVHTKLSEYLLTGAYSGAKSLQQQKSMFDAAASSTSCSPPLTPPALDLLKPGMRGRVFAPFRFGMLFDMVIDTLLELSFHSTGKYVFGSNLQVKLPRVPAEHLTSF</sequence>
<name>A0A0N4XQZ0_NIPBR</name>
<proteinExistence type="predicted"/>
<protein>
    <submittedName>
        <fullName evidence="1 3">Uncharacterized protein</fullName>
    </submittedName>
</protein>
<reference evidence="1 2" key="2">
    <citation type="submission" date="2018-11" db="EMBL/GenBank/DDBJ databases">
        <authorList>
            <consortium name="Pathogen Informatics"/>
        </authorList>
    </citation>
    <scope>NUCLEOTIDE SEQUENCE [LARGE SCALE GENOMIC DNA]</scope>
</reference>
<evidence type="ECO:0000313" key="2">
    <source>
        <dbReference type="Proteomes" id="UP000271162"/>
    </source>
</evidence>
<organism evidence="3">
    <name type="scientific">Nippostrongylus brasiliensis</name>
    <name type="common">Rat hookworm</name>
    <dbReference type="NCBI Taxonomy" id="27835"/>
    <lineage>
        <taxon>Eukaryota</taxon>
        <taxon>Metazoa</taxon>
        <taxon>Ecdysozoa</taxon>
        <taxon>Nematoda</taxon>
        <taxon>Chromadorea</taxon>
        <taxon>Rhabditida</taxon>
        <taxon>Rhabditina</taxon>
        <taxon>Rhabditomorpha</taxon>
        <taxon>Strongyloidea</taxon>
        <taxon>Heligmosomidae</taxon>
        <taxon>Nippostrongylus</taxon>
    </lineage>
</organism>
<keyword evidence="2" id="KW-1185">Reference proteome</keyword>
<evidence type="ECO:0000313" key="3">
    <source>
        <dbReference type="WBParaSite" id="NBR_0000494201-mRNA-1"/>
    </source>
</evidence>
<evidence type="ECO:0000313" key="1">
    <source>
        <dbReference type="EMBL" id="VDL68530.1"/>
    </source>
</evidence>